<dbReference type="GeneID" id="92715858"/>
<accession>A0A8D4UTX6</accession>
<name>A0A8D4UTX6_9FIRM</name>
<keyword evidence="1" id="KW-1133">Transmembrane helix</keyword>
<evidence type="ECO:0000256" key="1">
    <source>
        <dbReference type="SAM" id="Phobius"/>
    </source>
</evidence>
<evidence type="ECO:0000313" key="3">
    <source>
        <dbReference type="Proteomes" id="UP000320585"/>
    </source>
</evidence>
<proteinExistence type="predicted"/>
<dbReference type="KEGG" id="dho:Dia5BBH33_06390"/>
<evidence type="ECO:0000313" key="2">
    <source>
        <dbReference type="EMBL" id="BBK24704.1"/>
    </source>
</evidence>
<protein>
    <submittedName>
        <fullName evidence="2">Uncharacterized protein</fullName>
    </submittedName>
</protein>
<reference evidence="3" key="1">
    <citation type="submission" date="2019-05" db="EMBL/GenBank/DDBJ databases">
        <title>Complete genome sequencing of Dialister sp. strain 5BBH33.</title>
        <authorList>
            <person name="Sakamoto M."/>
            <person name="Murakami T."/>
            <person name="Mori H."/>
        </authorList>
    </citation>
    <scope>NUCLEOTIDE SEQUENCE [LARGE SCALE GENOMIC DNA]</scope>
    <source>
        <strain evidence="3">5BBH33</strain>
    </source>
</reference>
<dbReference type="Proteomes" id="UP000320585">
    <property type="component" value="Chromosome"/>
</dbReference>
<dbReference type="AlphaFoldDB" id="A0A8D4UTX6"/>
<dbReference type="EMBL" id="AP019697">
    <property type="protein sequence ID" value="BBK24704.1"/>
    <property type="molecule type" value="Genomic_DNA"/>
</dbReference>
<feature type="transmembrane region" description="Helical" evidence="1">
    <location>
        <begin position="6"/>
        <end position="26"/>
    </location>
</feature>
<sequence length="83" mass="8990">MMETLGGLGGYGITSIIVIFIAFMLFAKFAKKIIGNIIMGGVLFWLLNTLGITHMNWDTMNGIIVALFGTLGTLILAILDILK</sequence>
<organism evidence="2 3">
    <name type="scientific">Dialister hominis</name>
    <dbReference type="NCBI Taxonomy" id="2582419"/>
    <lineage>
        <taxon>Bacteria</taxon>
        <taxon>Bacillati</taxon>
        <taxon>Bacillota</taxon>
        <taxon>Negativicutes</taxon>
        <taxon>Veillonellales</taxon>
        <taxon>Veillonellaceae</taxon>
        <taxon>Dialister</taxon>
    </lineage>
</organism>
<dbReference type="OrthoDB" id="2692225at2"/>
<gene>
    <name evidence="2" type="ORF">Dia5BBH33_06390</name>
</gene>
<keyword evidence="3" id="KW-1185">Reference proteome</keyword>
<keyword evidence="1" id="KW-0812">Transmembrane</keyword>
<dbReference type="RefSeq" id="WP_022381979.1">
    <property type="nucleotide sequence ID" value="NZ_AP019697.1"/>
</dbReference>
<keyword evidence="1" id="KW-0472">Membrane</keyword>
<feature type="transmembrane region" description="Helical" evidence="1">
    <location>
        <begin position="63"/>
        <end position="82"/>
    </location>
</feature>
<feature type="transmembrane region" description="Helical" evidence="1">
    <location>
        <begin position="33"/>
        <end position="57"/>
    </location>
</feature>